<dbReference type="InterPro" id="IPR036871">
    <property type="entry name" value="PX_dom_sf"/>
</dbReference>
<dbReference type="AlphaFoldDB" id="A0A7J8BHB5"/>
<organism evidence="2 3">
    <name type="scientific">Rousettus aegyptiacus</name>
    <name type="common">Egyptian fruit bat</name>
    <name type="synonym">Pteropus aegyptiacus</name>
    <dbReference type="NCBI Taxonomy" id="9407"/>
    <lineage>
        <taxon>Eukaryota</taxon>
        <taxon>Metazoa</taxon>
        <taxon>Chordata</taxon>
        <taxon>Craniata</taxon>
        <taxon>Vertebrata</taxon>
        <taxon>Euteleostomi</taxon>
        <taxon>Mammalia</taxon>
        <taxon>Eutheria</taxon>
        <taxon>Laurasiatheria</taxon>
        <taxon>Chiroptera</taxon>
        <taxon>Yinpterochiroptera</taxon>
        <taxon>Pteropodoidea</taxon>
        <taxon>Pteropodidae</taxon>
        <taxon>Rousettinae</taxon>
        <taxon>Rousettus</taxon>
    </lineage>
</organism>
<accession>A0A7J8BHB5</accession>
<dbReference type="InterPro" id="IPR051866">
    <property type="entry name" value="Intracell_Sig-Traffick_Protein"/>
</dbReference>
<reference evidence="2 3" key="1">
    <citation type="journal article" date="2020" name="Nature">
        <title>Six reference-quality genomes reveal evolution of bat adaptations.</title>
        <authorList>
            <person name="Jebb D."/>
            <person name="Huang Z."/>
            <person name="Pippel M."/>
            <person name="Hughes G.M."/>
            <person name="Lavrichenko K."/>
            <person name="Devanna P."/>
            <person name="Winkler S."/>
            <person name="Jermiin L.S."/>
            <person name="Skirmuntt E.C."/>
            <person name="Katzourakis A."/>
            <person name="Burkitt-Gray L."/>
            <person name="Ray D.A."/>
            <person name="Sullivan K.A.M."/>
            <person name="Roscito J.G."/>
            <person name="Kirilenko B.M."/>
            <person name="Davalos L.M."/>
            <person name="Corthals A.P."/>
            <person name="Power M.L."/>
            <person name="Jones G."/>
            <person name="Ransome R.D."/>
            <person name="Dechmann D.K.N."/>
            <person name="Locatelli A.G."/>
            <person name="Puechmaille S.J."/>
            <person name="Fedrigo O."/>
            <person name="Jarvis E.D."/>
            <person name="Hiller M."/>
            <person name="Vernes S.C."/>
            <person name="Myers E.W."/>
            <person name="Teeling E.C."/>
        </authorList>
    </citation>
    <scope>NUCLEOTIDE SEQUENCE [LARGE SCALE GENOMIC DNA]</scope>
    <source>
        <strain evidence="2">MRouAeg1</strain>
        <tissue evidence="2">Muscle</tissue>
    </source>
</reference>
<evidence type="ECO:0000313" key="3">
    <source>
        <dbReference type="Proteomes" id="UP000593571"/>
    </source>
</evidence>
<dbReference type="GO" id="GO:0005769">
    <property type="term" value="C:early endosome"/>
    <property type="evidence" value="ECO:0007669"/>
    <property type="project" value="TreeGrafter"/>
</dbReference>
<evidence type="ECO:0000313" key="2">
    <source>
        <dbReference type="EMBL" id="KAF6397879.1"/>
    </source>
</evidence>
<keyword evidence="2" id="KW-0418">Kinase</keyword>
<dbReference type="FunFam" id="3.30.1520.10:FF:000017">
    <property type="entry name" value="ribosomal protein S6 kinase delta-1 isoform X1"/>
    <property type="match status" value="1"/>
</dbReference>
<proteinExistence type="predicted"/>
<dbReference type="Gene3D" id="3.30.1520.10">
    <property type="entry name" value="Phox-like domain"/>
    <property type="match status" value="1"/>
</dbReference>
<dbReference type="GO" id="GO:0016301">
    <property type="term" value="F:kinase activity"/>
    <property type="evidence" value="ECO:0007669"/>
    <property type="project" value="UniProtKB-KW"/>
</dbReference>
<dbReference type="PANTHER" id="PTHR15508">
    <property type="entry name" value="RIBOSOMAL PROTEIN S6 KINASE"/>
    <property type="match status" value="1"/>
</dbReference>
<sequence length="140" mass="16754">MTSPRERGADLARFYTVTEPQRHPRGYTVYKVTARVVSRRNPEDVQEIIVWKRYSDFKKLHKELWQIHKNLFRHSELFPPFAKGKVFGRFDETVIEERRQCAEDLLQFSANIPALYNSKQLEDIKSHPFFTPVDWAELMR</sequence>
<keyword evidence="3" id="KW-1185">Reference proteome</keyword>
<comment type="caution">
    <text evidence="2">The sequence shown here is derived from an EMBL/GenBank/DDBJ whole genome shotgun (WGS) entry which is preliminary data.</text>
</comment>
<dbReference type="PANTHER" id="PTHR15508:SF2">
    <property type="entry name" value="RIBOSOMAL PROTEIN S6 KINASE DELTA-1"/>
    <property type="match status" value="1"/>
</dbReference>
<dbReference type="PROSITE" id="PS50195">
    <property type="entry name" value="PX"/>
    <property type="match status" value="1"/>
</dbReference>
<protein>
    <submittedName>
        <fullName evidence="2">Ribosomal protein S6 kinase C1</fullName>
    </submittedName>
</protein>
<evidence type="ECO:0000259" key="1">
    <source>
        <dbReference type="PROSITE" id="PS50195"/>
    </source>
</evidence>
<dbReference type="Pfam" id="PF00787">
    <property type="entry name" value="PX"/>
    <property type="match status" value="1"/>
</dbReference>
<keyword evidence="2" id="KW-0808">Transferase</keyword>
<dbReference type="InterPro" id="IPR001683">
    <property type="entry name" value="PX_dom"/>
</dbReference>
<dbReference type="GO" id="GO:0035091">
    <property type="term" value="F:phosphatidylinositol binding"/>
    <property type="evidence" value="ECO:0007669"/>
    <property type="project" value="InterPro"/>
</dbReference>
<dbReference type="SMART" id="SM00312">
    <property type="entry name" value="PX"/>
    <property type="match status" value="1"/>
</dbReference>
<gene>
    <name evidence="2" type="ORF">HJG63_016981</name>
</gene>
<feature type="domain" description="PX" evidence="1">
    <location>
        <begin position="8"/>
        <end position="140"/>
    </location>
</feature>
<dbReference type="SUPFAM" id="SSF64268">
    <property type="entry name" value="PX domain"/>
    <property type="match status" value="1"/>
</dbReference>
<dbReference type="Proteomes" id="UP000593571">
    <property type="component" value="Unassembled WGS sequence"/>
</dbReference>
<dbReference type="EMBL" id="JACASE010000017">
    <property type="protein sequence ID" value="KAF6397879.1"/>
    <property type="molecule type" value="Genomic_DNA"/>
</dbReference>
<name>A0A7J8BHB5_ROUAE</name>